<sequence>MYKQTPKRTLASGSDRNGIKKPNLTASAVTNSSFSGELNWYTEAPCEEISIEEFETFALDRLQVLKALEAATIRNKTPEEMCEIFQRVSRDHLPLAKISSNLDNEPILRKDLLSHFILRLAFCRSDELRRWFIKYESLLFK</sequence>
<dbReference type="EC" id="3.1.3.41" evidence="1"/>
<organism evidence="1 2">
    <name type="scientific">Entomophthora muscae</name>
    <dbReference type="NCBI Taxonomy" id="34485"/>
    <lineage>
        <taxon>Eukaryota</taxon>
        <taxon>Fungi</taxon>
        <taxon>Fungi incertae sedis</taxon>
        <taxon>Zoopagomycota</taxon>
        <taxon>Entomophthoromycotina</taxon>
        <taxon>Entomophthoromycetes</taxon>
        <taxon>Entomophthorales</taxon>
        <taxon>Entomophthoraceae</taxon>
        <taxon>Entomophthora</taxon>
    </lineage>
</organism>
<dbReference type="EMBL" id="QTSX02005161">
    <property type="protein sequence ID" value="KAJ9060588.1"/>
    <property type="molecule type" value="Genomic_DNA"/>
</dbReference>
<gene>
    <name evidence="1" type="primary">PRI2_3</name>
    <name evidence="1" type="ORF">DSO57_1029190</name>
</gene>
<protein>
    <submittedName>
        <fullName evidence="1">DNA primase subunit pri2</fullName>
        <ecNumber evidence="1">3.1.3.41</ecNumber>
    </submittedName>
</protein>
<comment type="caution">
    <text evidence="1">The sequence shown here is derived from an EMBL/GenBank/DDBJ whole genome shotgun (WGS) entry which is preliminary data.</text>
</comment>
<name>A0ACC2SDV8_9FUNG</name>
<accession>A0ACC2SDV8</accession>
<keyword evidence="1" id="KW-0378">Hydrolase</keyword>
<keyword evidence="2" id="KW-1185">Reference proteome</keyword>
<dbReference type="Proteomes" id="UP001165960">
    <property type="component" value="Unassembled WGS sequence"/>
</dbReference>
<evidence type="ECO:0000313" key="2">
    <source>
        <dbReference type="Proteomes" id="UP001165960"/>
    </source>
</evidence>
<evidence type="ECO:0000313" key="1">
    <source>
        <dbReference type="EMBL" id="KAJ9060588.1"/>
    </source>
</evidence>
<reference evidence="1" key="1">
    <citation type="submission" date="2022-04" db="EMBL/GenBank/DDBJ databases">
        <title>Genome of the entomopathogenic fungus Entomophthora muscae.</title>
        <authorList>
            <person name="Elya C."/>
            <person name="Lovett B.R."/>
            <person name="Lee E."/>
            <person name="Macias A.M."/>
            <person name="Hajek A.E."/>
            <person name="De Bivort B.L."/>
            <person name="Kasson M.T."/>
            <person name="De Fine Licht H.H."/>
            <person name="Stajich J.E."/>
        </authorList>
    </citation>
    <scope>NUCLEOTIDE SEQUENCE</scope>
    <source>
        <strain evidence="1">Berkeley</strain>
    </source>
</reference>
<proteinExistence type="predicted"/>